<dbReference type="EMBL" id="KE145369">
    <property type="protein sequence ID" value="EPE27651.1"/>
    <property type="molecule type" value="Genomic_DNA"/>
</dbReference>
<feature type="chain" id="PRO_5004519553" description="DUF4105 domain-containing protein" evidence="1">
    <location>
        <begin position="21"/>
        <end position="205"/>
    </location>
</feature>
<evidence type="ECO:0000313" key="2">
    <source>
        <dbReference type="EMBL" id="EPE27651.1"/>
    </source>
</evidence>
<name>S3D6I1_GLAL2</name>
<dbReference type="RefSeq" id="XP_008085010.1">
    <property type="nucleotide sequence ID" value="XM_008086819.1"/>
</dbReference>
<keyword evidence="1" id="KW-0732">Signal</keyword>
<keyword evidence="3" id="KW-1185">Reference proteome</keyword>
<dbReference type="HOGENOM" id="CLU_1337617_0_0_1"/>
<dbReference type="OrthoDB" id="4440859at2759"/>
<dbReference type="GeneID" id="19463497"/>
<organism evidence="2 3">
    <name type="scientific">Glarea lozoyensis (strain ATCC 20868 / MF5171)</name>
    <dbReference type="NCBI Taxonomy" id="1116229"/>
    <lineage>
        <taxon>Eukaryota</taxon>
        <taxon>Fungi</taxon>
        <taxon>Dikarya</taxon>
        <taxon>Ascomycota</taxon>
        <taxon>Pezizomycotina</taxon>
        <taxon>Leotiomycetes</taxon>
        <taxon>Helotiales</taxon>
        <taxon>Helotiaceae</taxon>
        <taxon>Glarea</taxon>
    </lineage>
</organism>
<evidence type="ECO:0000256" key="1">
    <source>
        <dbReference type="SAM" id="SignalP"/>
    </source>
</evidence>
<dbReference type="KEGG" id="glz:GLAREA_04442"/>
<reference evidence="2 3" key="1">
    <citation type="journal article" date="2013" name="BMC Genomics">
        <title>Genomics-driven discovery of the pneumocandin biosynthetic gene cluster in the fungus Glarea lozoyensis.</title>
        <authorList>
            <person name="Chen L."/>
            <person name="Yue Q."/>
            <person name="Zhang X."/>
            <person name="Xiang M."/>
            <person name="Wang C."/>
            <person name="Li S."/>
            <person name="Che Y."/>
            <person name="Ortiz-Lopez F.J."/>
            <person name="Bills G.F."/>
            <person name="Liu X."/>
            <person name="An Z."/>
        </authorList>
    </citation>
    <scope>NUCLEOTIDE SEQUENCE [LARGE SCALE GENOMIC DNA]</scope>
    <source>
        <strain evidence="3">ATCC 20868 / MF5171</strain>
    </source>
</reference>
<gene>
    <name evidence="2" type="ORF">GLAREA_04442</name>
</gene>
<dbReference type="eggNOG" id="ENOG502T0H3">
    <property type="taxonomic scope" value="Eukaryota"/>
</dbReference>
<evidence type="ECO:0008006" key="4">
    <source>
        <dbReference type="Google" id="ProtNLM"/>
    </source>
</evidence>
<dbReference type="Proteomes" id="UP000016922">
    <property type="component" value="Unassembled WGS sequence"/>
</dbReference>
<sequence>MKFLATLSTLVFALSLSTYAAPAENVNHLELEARVPALAPAYEYTAAYRYFHGIKNDILPQHTYIFTMRIPVKTTETNARALALSQQLGFSHIYFISVHVTQSERVRTTGPRATRGQRIITLAADAQVFDMVKAAATTGVQFRQRPFRVPTTANSPGVVFVKTTTRTKAQIKTEAQRYVAQNPQYSYEATGNNCGTFVDNLIEFA</sequence>
<evidence type="ECO:0000313" key="3">
    <source>
        <dbReference type="Proteomes" id="UP000016922"/>
    </source>
</evidence>
<feature type="signal peptide" evidence="1">
    <location>
        <begin position="1"/>
        <end position="20"/>
    </location>
</feature>
<accession>S3D6I1</accession>
<proteinExistence type="predicted"/>
<dbReference type="AlphaFoldDB" id="S3D6I1"/>
<protein>
    <recommendedName>
        <fullName evidence="4">DUF4105 domain-containing protein</fullName>
    </recommendedName>
</protein>